<dbReference type="GO" id="GO:0016020">
    <property type="term" value="C:membrane"/>
    <property type="evidence" value="ECO:0007669"/>
    <property type="project" value="InterPro"/>
</dbReference>
<dbReference type="SUPFAM" id="SSF103481">
    <property type="entry name" value="Multidrug resistance efflux transporter EmrE"/>
    <property type="match status" value="2"/>
</dbReference>
<dbReference type="Proteomes" id="UP000009881">
    <property type="component" value="Unassembled WGS sequence"/>
</dbReference>
<dbReference type="Gene3D" id="1.10.3730.20">
    <property type="match status" value="1"/>
</dbReference>
<keyword evidence="1" id="KW-0812">Transmembrane</keyword>
<feature type="transmembrane region" description="Helical" evidence="1">
    <location>
        <begin position="149"/>
        <end position="170"/>
    </location>
</feature>
<dbReference type="STRING" id="1238182.C882_2076"/>
<gene>
    <name evidence="3" type="ORF">C882_2076</name>
</gene>
<name>K9H8B2_9PROT</name>
<feature type="transmembrane region" description="Helical" evidence="1">
    <location>
        <begin position="126"/>
        <end position="143"/>
    </location>
</feature>
<feature type="transmembrane region" description="Helical" evidence="1">
    <location>
        <begin position="66"/>
        <end position="89"/>
    </location>
</feature>
<dbReference type="RefSeq" id="WP_009542472.1">
    <property type="nucleotide sequence ID" value="NZ_ANHY01000022.1"/>
</dbReference>
<keyword evidence="1" id="KW-0472">Membrane</keyword>
<dbReference type="InterPro" id="IPR037185">
    <property type="entry name" value="EmrE-like"/>
</dbReference>
<evidence type="ECO:0000256" key="1">
    <source>
        <dbReference type="SAM" id="Phobius"/>
    </source>
</evidence>
<feature type="transmembrane region" description="Helical" evidence="1">
    <location>
        <begin position="269"/>
        <end position="287"/>
    </location>
</feature>
<reference evidence="3 4" key="1">
    <citation type="journal article" date="2013" name="Genome Announc.">
        <title>Draft Genome Sequence of an Alphaproteobacterium, Caenispirillum salinarum AK4(T), Isolated from a Solar Saltern.</title>
        <authorList>
            <person name="Khatri I."/>
            <person name="Singh A."/>
            <person name="Korpole S."/>
            <person name="Pinnaka A.K."/>
            <person name="Subramanian S."/>
        </authorList>
    </citation>
    <scope>NUCLEOTIDE SEQUENCE [LARGE SCALE GENOMIC DNA]</scope>
    <source>
        <strain evidence="3 4">AK4</strain>
    </source>
</reference>
<proteinExistence type="predicted"/>
<feature type="transmembrane region" description="Helical" evidence="1">
    <location>
        <begin position="245"/>
        <end position="263"/>
    </location>
</feature>
<accession>K9H8B2</accession>
<dbReference type="eggNOG" id="COG0697">
    <property type="taxonomic scope" value="Bacteria"/>
</dbReference>
<evidence type="ECO:0000259" key="2">
    <source>
        <dbReference type="Pfam" id="PF00892"/>
    </source>
</evidence>
<feature type="transmembrane region" description="Helical" evidence="1">
    <location>
        <begin position="182"/>
        <end position="201"/>
    </location>
</feature>
<feature type="transmembrane region" description="Helical" evidence="1">
    <location>
        <begin position="7"/>
        <end position="31"/>
    </location>
</feature>
<keyword evidence="4" id="KW-1185">Reference proteome</keyword>
<dbReference type="PANTHER" id="PTHR22911">
    <property type="entry name" value="ACYL-MALONYL CONDENSING ENZYME-RELATED"/>
    <property type="match status" value="1"/>
</dbReference>
<evidence type="ECO:0000313" key="3">
    <source>
        <dbReference type="EMBL" id="EKV26853.1"/>
    </source>
</evidence>
<dbReference type="PATRIC" id="fig|1238182.3.peg.4030"/>
<protein>
    <submittedName>
        <fullName evidence="3">Permease of the drug/metabolite transporter (DMT) superfamily</fullName>
    </submittedName>
</protein>
<dbReference type="Pfam" id="PF00892">
    <property type="entry name" value="EamA"/>
    <property type="match status" value="2"/>
</dbReference>
<evidence type="ECO:0000313" key="4">
    <source>
        <dbReference type="Proteomes" id="UP000009881"/>
    </source>
</evidence>
<feature type="domain" description="EamA" evidence="2">
    <location>
        <begin position="7"/>
        <end position="140"/>
    </location>
</feature>
<dbReference type="OrthoDB" id="9814238at2"/>
<feature type="transmembrane region" description="Helical" evidence="1">
    <location>
        <begin position="95"/>
        <end position="114"/>
    </location>
</feature>
<organism evidence="3 4">
    <name type="scientific">Caenispirillum salinarum AK4</name>
    <dbReference type="NCBI Taxonomy" id="1238182"/>
    <lineage>
        <taxon>Bacteria</taxon>
        <taxon>Pseudomonadati</taxon>
        <taxon>Pseudomonadota</taxon>
        <taxon>Alphaproteobacteria</taxon>
        <taxon>Rhodospirillales</taxon>
        <taxon>Novispirillaceae</taxon>
        <taxon>Caenispirillum</taxon>
    </lineage>
</organism>
<keyword evidence="1" id="KW-1133">Transmembrane helix</keyword>
<sequence length="290" mass="29787">MPRLSPLLIALAAMFWGLAGGLGGLLMAAGWAPLTVTFHRAAFGLICVALWLAWNRHGPRSSGTLAGLLGWSLVAGAGVAVNFTFYFLAIRETGVAVAATLMYSAPAFVFLSAVLCRIERPTLPKALAVAAVTAGVVLLTEVHRTDGSVTLWGVAFGLLAGVSYAVFIFSFQAAAQRGPVPLVLSIALATVVVALLPLVELEAVAAALVSESWPLFILLGVLGAGLSFALYVAGVRHTPPTIASVLAMVEPVTAATFGVLALGETLSPVQLTGMAVILVTATLLSRAQSA</sequence>
<feature type="domain" description="EamA" evidence="2">
    <location>
        <begin position="151"/>
        <end position="285"/>
    </location>
</feature>
<feature type="transmembrane region" description="Helical" evidence="1">
    <location>
        <begin position="213"/>
        <end position="233"/>
    </location>
</feature>
<dbReference type="InterPro" id="IPR000620">
    <property type="entry name" value="EamA_dom"/>
</dbReference>
<comment type="caution">
    <text evidence="3">The sequence shown here is derived from an EMBL/GenBank/DDBJ whole genome shotgun (WGS) entry which is preliminary data.</text>
</comment>
<dbReference type="EMBL" id="ANHY01000022">
    <property type="protein sequence ID" value="EKV26853.1"/>
    <property type="molecule type" value="Genomic_DNA"/>
</dbReference>
<feature type="transmembrane region" description="Helical" evidence="1">
    <location>
        <begin position="37"/>
        <end position="54"/>
    </location>
</feature>
<dbReference type="PANTHER" id="PTHR22911:SF79">
    <property type="entry name" value="MOBA-LIKE NTP TRANSFERASE DOMAIN-CONTAINING PROTEIN"/>
    <property type="match status" value="1"/>
</dbReference>
<dbReference type="AlphaFoldDB" id="K9H8B2"/>